<reference evidence="2" key="2">
    <citation type="submission" date="2021-09" db="EMBL/GenBank/DDBJ databases">
        <authorList>
            <person name="Jia N."/>
            <person name="Wang J."/>
            <person name="Shi W."/>
            <person name="Du L."/>
            <person name="Sun Y."/>
            <person name="Zhan W."/>
            <person name="Jiang J."/>
            <person name="Wang Q."/>
            <person name="Zhang B."/>
            <person name="Ji P."/>
            <person name="Sakyi L.B."/>
            <person name="Cui X."/>
            <person name="Yuan T."/>
            <person name="Jiang B."/>
            <person name="Yang W."/>
            <person name="Lam T.T.-Y."/>
            <person name="Chang Q."/>
            <person name="Ding S."/>
            <person name="Wang X."/>
            <person name="Zhu J."/>
            <person name="Ruan X."/>
            <person name="Zhao L."/>
            <person name="Wei J."/>
            <person name="Que T."/>
            <person name="Du C."/>
            <person name="Cheng J."/>
            <person name="Dai P."/>
            <person name="Han X."/>
            <person name="Huang E."/>
            <person name="Gao Y."/>
            <person name="Liu J."/>
            <person name="Shao H."/>
            <person name="Ye R."/>
            <person name="Li L."/>
            <person name="Wei W."/>
            <person name="Wang X."/>
            <person name="Wang C."/>
            <person name="Huo Q."/>
            <person name="Li W."/>
            <person name="Guo W."/>
            <person name="Chen H."/>
            <person name="Chen S."/>
            <person name="Zhou L."/>
            <person name="Zhou L."/>
            <person name="Ni X."/>
            <person name="Tian J."/>
            <person name="Zhou Y."/>
            <person name="Sheng Y."/>
            <person name="Liu T."/>
            <person name="Pan Y."/>
            <person name="Xia L."/>
            <person name="Li J."/>
            <person name="Zhao F."/>
            <person name="Cao W."/>
        </authorList>
    </citation>
    <scope>NUCLEOTIDE SEQUENCE</scope>
    <source>
        <strain evidence="2">Rmic-2018</strain>
        <tissue evidence="2">Larvae</tissue>
    </source>
</reference>
<feature type="compositionally biased region" description="Basic and acidic residues" evidence="1">
    <location>
        <begin position="142"/>
        <end position="152"/>
    </location>
</feature>
<feature type="compositionally biased region" description="Basic and acidic residues" evidence="1">
    <location>
        <begin position="237"/>
        <end position="249"/>
    </location>
</feature>
<evidence type="ECO:0000313" key="3">
    <source>
        <dbReference type="Proteomes" id="UP000821866"/>
    </source>
</evidence>
<proteinExistence type="predicted"/>
<dbReference type="Proteomes" id="UP000821866">
    <property type="component" value="Chromosome 3"/>
</dbReference>
<dbReference type="EMBL" id="JABSTU010000005">
    <property type="protein sequence ID" value="KAH8032224.1"/>
    <property type="molecule type" value="Genomic_DNA"/>
</dbReference>
<feature type="compositionally biased region" description="Polar residues" evidence="1">
    <location>
        <begin position="173"/>
        <end position="209"/>
    </location>
</feature>
<gene>
    <name evidence="2" type="ORF">HPB51_024001</name>
</gene>
<comment type="caution">
    <text evidence="2">The sequence shown here is derived from an EMBL/GenBank/DDBJ whole genome shotgun (WGS) entry which is preliminary data.</text>
</comment>
<protein>
    <submittedName>
        <fullName evidence="2">Uncharacterized protein</fullName>
    </submittedName>
</protein>
<feature type="compositionally biased region" description="Polar residues" evidence="1">
    <location>
        <begin position="225"/>
        <end position="235"/>
    </location>
</feature>
<sequence>MDIARKALDMARYVQQMSSSSLLSRAKANVLQLEAKSLQSLLNKKPYQSDAVEHRAQKLLRDVTMLRDSLAARNARKDAAADAAVDGAPNKDPGQPSQADLADDTSAVTRSPMASMEAIDSRSVAPVLAGTGRNIGPSTSHDPYRDAAEGHRSPAVLPRGVPVTSRMYRHTTAPRTSPKSSGNTNRGRASPTSSNRGIPTQSKRPSLVTSAAKIETVPERRAEALSSNPRMTPPSTRRRESPTSPEKSKTAHQQPPSHHGMLTPSMIREREEVDKVIDYLLRSAEVDA</sequence>
<dbReference type="AlphaFoldDB" id="A0A9J6EDY9"/>
<keyword evidence="3" id="KW-1185">Reference proteome</keyword>
<name>A0A9J6EDY9_RHIMP</name>
<reference evidence="2" key="1">
    <citation type="journal article" date="2020" name="Cell">
        <title>Large-Scale Comparative Analyses of Tick Genomes Elucidate Their Genetic Diversity and Vector Capacities.</title>
        <authorList>
            <consortium name="Tick Genome and Microbiome Consortium (TIGMIC)"/>
            <person name="Jia N."/>
            <person name="Wang J."/>
            <person name="Shi W."/>
            <person name="Du L."/>
            <person name="Sun Y."/>
            <person name="Zhan W."/>
            <person name="Jiang J.F."/>
            <person name="Wang Q."/>
            <person name="Zhang B."/>
            <person name="Ji P."/>
            <person name="Bell-Sakyi L."/>
            <person name="Cui X.M."/>
            <person name="Yuan T.T."/>
            <person name="Jiang B.G."/>
            <person name="Yang W.F."/>
            <person name="Lam T.T."/>
            <person name="Chang Q.C."/>
            <person name="Ding S.J."/>
            <person name="Wang X.J."/>
            <person name="Zhu J.G."/>
            <person name="Ruan X.D."/>
            <person name="Zhao L."/>
            <person name="Wei J.T."/>
            <person name="Ye R.Z."/>
            <person name="Que T.C."/>
            <person name="Du C.H."/>
            <person name="Zhou Y.H."/>
            <person name="Cheng J.X."/>
            <person name="Dai P.F."/>
            <person name="Guo W.B."/>
            <person name="Han X.H."/>
            <person name="Huang E.J."/>
            <person name="Li L.F."/>
            <person name="Wei W."/>
            <person name="Gao Y.C."/>
            <person name="Liu J.Z."/>
            <person name="Shao H.Z."/>
            <person name="Wang X."/>
            <person name="Wang C.C."/>
            <person name="Yang T.C."/>
            <person name="Huo Q.B."/>
            <person name="Li W."/>
            <person name="Chen H.Y."/>
            <person name="Chen S.E."/>
            <person name="Zhou L.G."/>
            <person name="Ni X.B."/>
            <person name="Tian J.H."/>
            <person name="Sheng Y."/>
            <person name="Liu T."/>
            <person name="Pan Y.S."/>
            <person name="Xia L.Y."/>
            <person name="Li J."/>
            <person name="Zhao F."/>
            <person name="Cao W.C."/>
        </authorList>
    </citation>
    <scope>NUCLEOTIDE SEQUENCE</scope>
    <source>
        <strain evidence="2">Rmic-2018</strain>
    </source>
</reference>
<feature type="region of interest" description="Disordered" evidence="1">
    <location>
        <begin position="80"/>
        <end position="269"/>
    </location>
</feature>
<evidence type="ECO:0000256" key="1">
    <source>
        <dbReference type="SAM" id="MobiDB-lite"/>
    </source>
</evidence>
<evidence type="ECO:0000313" key="2">
    <source>
        <dbReference type="EMBL" id="KAH8032224.1"/>
    </source>
</evidence>
<accession>A0A9J6EDY9</accession>
<organism evidence="2 3">
    <name type="scientific">Rhipicephalus microplus</name>
    <name type="common">Cattle tick</name>
    <name type="synonym">Boophilus microplus</name>
    <dbReference type="NCBI Taxonomy" id="6941"/>
    <lineage>
        <taxon>Eukaryota</taxon>
        <taxon>Metazoa</taxon>
        <taxon>Ecdysozoa</taxon>
        <taxon>Arthropoda</taxon>
        <taxon>Chelicerata</taxon>
        <taxon>Arachnida</taxon>
        <taxon>Acari</taxon>
        <taxon>Parasitiformes</taxon>
        <taxon>Ixodida</taxon>
        <taxon>Ixodoidea</taxon>
        <taxon>Ixodidae</taxon>
        <taxon>Rhipicephalinae</taxon>
        <taxon>Rhipicephalus</taxon>
        <taxon>Boophilus</taxon>
    </lineage>
</organism>